<dbReference type="CDD" id="cd06193">
    <property type="entry name" value="siderophore_interacting"/>
    <property type="match status" value="1"/>
</dbReference>
<comment type="similarity">
    <text evidence="1">Belongs to the SIP oxidoreductase family.</text>
</comment>
<accession>A0A9E6U0W1</accession>
<evidence type="ECO:0000313" key="4">
    <source>
        <dbReference type="Proteomes" id="UP000633418"/>
    </source>
</evidence>
<feature type="domain" description="FAD-binding FR-type" evidence="2">
    <location>
        <begin position="28"/>
        <end position="151"/>
    </location>
</feature>
<dbReference type="InterPro" id="IPR039374">
    <property type="entry name" value="SIP_fam"/>
</dbReference>
<evidence type="ECO:0000259" key="2">
    <source>
        <dbReference type="PROSITE" id="PS51384"/>
    </source>
</evidence>
<protein>
    <submittedName>
        <fullName evidence="3">Siderophore-interacting protein</fullName>
    </submittedName>
</protein>
<sequence length="317" mass="35308">MSSMSTLASSVARNLRKIIKADSGPRAYQLFDIQLQRRERLSPSLCRFVFSGDDVRQMRTLAADQRVKLLFPDAQGRAPALPKNDDWQAARRQAQHPMRTYTIRGLRAEAGELDIDFVLHGDSGPASAWAERAQPGDRLQIVAPHRDAPGDPGGYEWQPPHGLRQLLLIGDETALPAIAGILESLAEQPTPPATQVFLEVPEPGDCVALRHAPGTELHWLARSELGCDHGEAMRHAAFELARLPQSSQTSTAPLQEVDIDKEILWELASPTDSTFYAWVAGESAAVMAIRKHWINERHLDRRSLTLMGYWRHGRSLE</sequence>
<dbReference type="InterPro" id="IPR017938">
    <property type="entry name" value="Riboflavin_synthase-like_b-brl"/>
</dbReference>
<evidence type="ECO:0000313" key="3">
    <source>
        <dbReference type="EMBL" id="QXI40555.1"/>
    </source>
</evidence>
<dbReference type="InterPro" id="IPR039261">
    <property type="entry name" value="FNR_nucleotide-bd"/>
</dbReference>
<proteinExistence type="inferred from homology"/>
<dbReference type="Pfam" id="PF08021">
    <property type="entry name" value="FAD_binding_9"/>
    <property type="match status" value="1"/>
</dbReference>
<dbReference type="SUPFAM" id="SSF63380">
    <property type="entry name" value="Riboflavin synthase domain-like"/>
    <property type="match status" value="1"/>
</dbReference>
<keyword evidence="4" id="KW-1185">Reference proteome</keyword>
<dbReference type="AlphaFoldDB" id="A0A9E6U0W1"/>
<organism evidence="3 4">
    <name type="scientific">Pseudomonas xantholysinigenes</name>
    <dbReference type="NCBI Taxonomy" id="2745490"/>
    <lineage>
        <taxon>Bacteria</taxon>
        <taxon>Pseudomonadati</taxon>
        <taxon>Pseudomonadota</taxon>
        <taxon>Gammaproteobacteria</taxon>
        <taxon>Pseudomonadales</taxon>
        <taxon>Pseudomonadaceae</taxon>
        <taxon>Pseudomonas</taxon>
    </lineage>
</organism>
<name>A0A9E6U0W1_9PSED</name>
<gene>
    <name evidence="3" type="ORF">HU772_010975</name>
</gene>
<dbReference type="PANTHER" id="PTHR30157:SF0">
    <property type="entry name" value="NADPH-DEPENDENT FERRIC-CHELATE REDUCTASE"/>
    <property type="match status" value="1"/>
</dbReference>
<dbReference type="Pfam" id="PF04954">
    <property type="entry name" value="SIP"/>
    <property type="match status" value="1"/>
</dbReference>
<dbReference type="InterPro" id="IPR007037">
    <property type="entry name" value="SIP_rossman_dom"/>
</dbReference>
<dbReference type="InterPro" id="IPR017927">
    <property type="entry name" value="FAD-bd_FR_type"/>
</dbReference>
<dbReference type="GO" id="GO:0016491">
    <property type="term" value="F:oxidoreductase activity"/>
    <property type="evidence" value="ECO:0007669"/>
    <property type="project" value="InterPro"/>
</dbReference>
<dbReference type="EMBL" id="CP077095">
    <property type="protein sequence ID" value="QXI40555.1"/>
    <property type="molecule type" value="Genomic_DNA"/>
</dbReference>
<dbReference type="InterPro" id="IPR013113">
    <property type="entry name" value="SIP_FAD-bd"/>
</dbReference>
<dbReference type="Proteomes" id="UP000633418">
    <property type="component" value="Chromosome"/>
</dbReference>
<dbReference type="Gene3D" id="3.40.50.80">
    <property type="entry name" value="Nucleotide-binding domain of ferredoxin-NADP reductase (FNR) module"/>
    <property type="match status" value="1"/>
</dbReference>
<dbReference type="RefSeq" id="WP_186657461.1">
    <property type="nucleotide sequence ID" value="NZ_CP077095.1"/>
</dbReference>
<evidence type="ECO:0000256" key="1">
    <source>
        <dbReference type="ARBA" id="ARBA00035644"/>
    </source>
</evidence>
<dbReference type="PROSITE" id="PS51384">
    <property type="entry name" value="FAD_FR"/>
    <property type="match status" value="1"/>
</dbReference>
<dbReference type="Gene3D" id="2.40.30.10">
    <property type="entry name" value="Translation factors"/>
    <property type="match status" value="1"/>
</dbReference>
<reference evidence="3 4" key="1">
    <citation type="journal article" date="2020" name="Microorganisms">
        <title>Reliable Identification of Environmental Pseudomonas Isolates Using the rpoD Gene.</title>
        <authorList>
            <consortium name="The Broad Institute Genome Sequencing Platform"/>
            <person name="Girard L."/>
            <person name="Lood C."/>
            <person name="Rokni-Zadeh H."/>
            <person name="van Noort V."/>
            <person name="Lavigne R."/>
            <person name="De Mot R."/>
        </authorList>
    </citation>
    <scope>NUCLEOTIDE SEQUENCE [LARGE SCALE GENOMIC DNA]</scope>
    <source>
        <strain evidence="3 4">RW9S1A</strain>
    </source>
</reference>
<dbReference type="PANTHER" id="PTHR30157">
    <property type="entry name" value="FERRIC REDUCTASE, NADPH-DEPENDENT"/>
    <property type="match status" value="1"/>
</dbReference>
<dbReference type="KEGG" id="pxn:HU772_010975"/>
<reference evidence="3 4" key="2">
    <citation type="journal article" date="2021" name="Microorganisms">
        <title>The Ever-Expanding Pseudomonas Genus: Description of 43 New Species and Partition of the Pseudomonas putida Group.</title>
        <authorList>
            <person name="Girard L."/>
            <person name="Lood C."/>
            <person name="Hofte M."/>
            <person name="Vandamme P."/>
            <person name="Rokni-Zadeh H."/>
            <person name="van Noort V."/>
            <person name="Lavigne R."/>
            <person name="De Mot R."/>
        </authorList>
    </citation>
    <scope>NUCLEOTIDE SEQUENCE [LARGE SCALE GENOMIC DNA]</scope>
    <source>
        <strain evidence="3 4">RW9S1A</strain>
    </source>
</reference>